<name>A1R3D5_PAEAT</name>
<accession>A1R3D5</accession>
<reference evidence="1 2" key="1">
    <citation type="journal article" date="2006" name="PLoS Genet.">
        <title>Secrets of soil survival revealed by the genome sequence of Arthrobacter aurescens TC1.</title>
        <authorList>
            <person name="Mongodin E.F."/>
            <person name="Shapir N."/>
            <person name="Daugherty S.C."/>
            <person name="DeBoy R.T."/>
            <person name="Emerson J.B."/>
            <person name="Shvartzbeyn A."/>
            <person name="Radune D."/>
            <person name="Vamathevan J."/>
            <person name="Riggs F."/>
            <person name="Grinberg V."/>
            <person name="Khouri H."/>
            <person name="Wackett L.P."/>
            <person name="Nelson K.E."/>
            <person name="Sadowsky M.J."/>
        </authorList>
    </citation>
    <scope>NUCLEOTIDE SEQUENCE [LARGE SCALE GENOMIC DNA]</scope>
    <source>
        <strain evidence="1 2">TC1</strain>
    </source>
</reference>
<dbReference type="STRING" id="290340.AAur_0957"/>
<sequence>MVSETGTVGADTRLGNSLEIAFLPRDDDFMPSSSGLSYLVEEIGELWNDTWFAALTEEIIDAIEQPFGEPEIGIISYWADSIKRPLPASSDVTVRKTANGMLAQVHDMGSRGAITYSLKVKQI</sequence>
<keyword evidence="2" id="KW-1185">Reference proteome</keyword>
<dbReference type="HOGENOM" id="CLU_2010534_0_0_11"/>
<evidence type="ECO:0000313" key="1">
    <source>
        <dbReference type="EMBL" id="ABM08362.1"/>
    </source>
</evidence>
<dbReference type="KEGG" id="aau:AAur_0957"/>
<dbReference type="Proteomes" id="UP000000637">
    <property type="component" value="Chromosome"/>
</dbReference>
<protein>
    <submittedName>
        <fullName evidence="1">Uncharacterized protein</fullName>
    </submittedName>
</protein>
<evidence type="ECO:0000313" key="2">
    <source>
        <dbReference type="Proteomes" id="UP000000637"/>
    </source>
</evidence>
<proteinExistence type="predicted"/>
<organism evidence="1 2">
    <name type="scientific">Paenarthrobacter aurescens (strain TC1)</name>
    <dbReference type="NCBI Taxonomy" id="290340"/>
    <lineage>
        <taxon>Bacteria</taxon>
        <taxon>Bacillati</taxon>
        <taxon>Actinomycetota</taxon>
        <taxon>Actinomycetes</taxon>
        <taxon>Micrococcales</taxon>
        <taxon>Micrococcaceae</taxon>
        <taxon>Paenarthrobacter</taxon>
    </lineage>
</organism>
<dbReference type="AlphaFoldDB" id="A1R3D5"/>
<dbReference type="EMBL" id="CP000474">
    <property type="protein sequence ID" value="ABM08362.1"/>
    <property type="molecule type" value="Genomic_DNA"/>
</dbReference>
<gene>
    <name evidence="1" type="ordered locus">AAur_0957</name>
</gene>